<evidence type="ECO:0000259" key="1">
    <source>
        <dbReference type="Pfam" id="PF00646"/>
    </source>
</evidence>
<gene>
    <name evidence="2" type="ORF">BJ875DRAFT_15513</name>
</gene>
<comment type="caution">
    <text evidence="2">The sequence shown here is derived from an EMBL/GenBank/DDBJ whole genome shotgun (WGS) entry which is preliminary data.</text>
</comment>
<proteinExistence type="predicted"/>
<dbReference type="AlphaFoldDB" id="A0A9P7YIT1"/>
<dbReference type="OrthoDB" id="3445164at2759"/>
<keyword evidence="3" id="KW-1185">Reference proteome</keyword>
<protein>
    <recommendedName>
        <fullName evidence="1">F-box domain-containing protein</fullName>
    </recommendedName>
</protein>
<evidence type="ECO:0000313" key="3">
    <source>
        <dbReference type="Proteomes" id="UP000824998"/>
    </source>
</evidence>
<dbReference type="InterPro" id="IPR001810">
    <property type="entry name" value="F-box_dom"/>
</dbReference>
<name>A0A9P7YIT1_9HELO</name>
<dbReference type="Proteomes" id="UP000824998">
    <property type="component" value="Unassembled WGS sequence"/>
</dbReference>
<accession>A0A9P7YIT1</accession>
<sequence length="202" mass="22803">MATFLNAPMPPLITNSTWNSPSVADTEAPVSPEEQEQEWEFHVTPDMIRHLASLPQYQQGKTLPTLPTELQLEIFSHLDKIDSACLGLSSPSTYTIFRAIHGTKMPLNTRRSGPNKLEAAWEVIGASPCQHCGMFRCELHQHIKEWMPKDLEYCTMKRSFGLPAHVDANATCFRGKPSKPRRCGRHPVRTTTIHQDDVQSKL</sequence>
<reference evidence="2" key="1">
    <citation type="journal article" date="2021" name="IMA Fungus">
        <title>Genomic characterization of three marine fungi, including Emericellopsis atlantica sp. nov. with signatures of a generalist lifestyle and marine biomass degradation.</title>
        <authorList>
            <person name="Hagestad O.C."/>
            <person name="Hou L."/>
            <person name="Andersen J.H."/>
            <person name="Hansen E.H."/>
            <person name="Altermark B."/>
            <person name="Li C."/>
            <person name="Kuhnert E."/>
            <person name="Cox R.J."/>
            <person name="Crous P.W."/>
            <person name="Spatafora J.W."/>
            <person name="Lail K."/>
            <person name="Amirebrahimi M."/>
            <person name="Lipzen A."/>
            <person name="Pangilinan J."/>
            <person name="Andreopoulos W."/>
            <person name="Hayes R.D."/>
            <person name="Ng V."/>
            <person name="Grigoriev I.V."/>
            <person name="Jackson S.A."/>
            <person name="Sutton T.D.S."/>
            <person name="Dobson A.D.W."/>
            <person name="Rama T."/>
        </authorList>
    </citation>
    <scope>NUCLEOTIDE SEQUENCE</scope>
    <source>
        <strain evidence="2">TRa018bII</strain>
    </source>
</reference>
<organism evidence="2 3">
    <name type="scientific">Amylocarpus encephaloides</name>
    <dbReference type="NCBI Taxonomy" id="45428"/>
    <lineage>
        <taxon>Eukaryota</taxon>
        <taxon>Fungi</taxon>
        <taxon>Dikarya</taxon>
        <taxon>Ascomycota</taxon>
        <taxon>Pezizomycotina</taxon>
        <taxon>Leotiomycetes</taxon>
        <taxon>Helotiales</taxon>
        <taxon>Helotiales incertae sedis</taxon>
        <taxon>Amylocarpus</taxon>
    </lineage>
</organism>
<evidence type="ECO:0000313" key="2">
    <source>
        <dbReference type="EMBL" id="KAG9234366.1"/>
    </source>
</evidence>
<feature type="domain" description="F-box" evidence="1">
    <location>
        <begin position="65"/>
        <end position="98"/>
    </location>
</feature>
<dbReference type="EMBL" id="MU251465">
    <property type="protein sequence ID" value="KAG9234366.1"/>
    <property type="molecule type" value="Genomic_DNA"/>
</dbReference>
<dbReference type="Pfam" id="PF00646">
    <property type="entry name" value="F-box"/>
    <property type="match status" value="1"/>
</dbReference>